<protein>
    <submittedName>
        <fullName evidence="1">Uncharacterized protein</fullName>
    </submittedName>
</protein>
<comment type="caution">
    <text evidence="1">The sequence shown here is derived from an EMBL/GenBank/DDBJ whole genome shotgun (WGS) entry which is preliminary data.</text>
</comment>
<keyword evidence="2" id="KW-1185">Reference proteome</keyword>
<dbReference type="Proteomes" id="UP001152795">
    <property type="component" value="Unassembled WGS sequence"/>
</dbReference>
<evidence type="ECO:0000313" key="2">
    <source>
        <dbReference type="Proteomes" id="UP001152795"/>
    </source>
</evidence>
<name>A0A7D9MK17_PARCT</name>
<accession>A0A7D9MK17</accession>
<dbReference type="EMBL" id="CACRXK020045542">
    <property type="protein sequence ID" value="CAB4046084.1"/>
    <property type="molecule type" value="Genomic_DNA"/>
</dbReference>
<gene>
    <name evidence="1" type="ORF">PACLA_8A061264</name>
</gene>
<reference evidence="1" key="1">
    <citation type="submission" date="2020-04" db="EMBL/GenBank/DDBJ databases">
        <authorList>
            <person name="Alioto T."/>
            <person name="Alioto T."/>
            <person name="Gomez Garrido J."/>
        </authorList>
    </citation>
    <scope>NUCLEOTIDE SEQUENCE</scope>
    <source>
        <strain evidence="1">A484AB</strain>
    </source>
</reference>
<proteinExistence type="predicted"/>
<evidence type="ECO:0000313" key="1">
    <source>
        <dbReference type="EMBL" id="CAB4046084.1"/>
    </source>
</evidence>
<feature type="non-terminal residue" evidence="1">
    <location>
        <position position="1"/>
    </location>
</feature>
<sequence length="157" mass="17342">TPYEDFKAAVLSRYSLTAEERVEAALSYDVDDIRSGYQRLKSLLDKSRIPDLHGSLIKELLLRSLNDSQRTTARAFHSLNTDDFVKAIDDIRRRASGQKPAGAAITAISDTSISSSPKNKICRLHFKFGVKANRCERPKSCPFGSKNTMPAAPPASN</sequence>
<organism evidence="1 2">
    <name type="scientific">Paramuricea clavata</name>
    <name type="common">Red gorgonian</name>
    <name type="synonym">Violescent sea-whip</name>
    <dbReference type="NCBI Taxonomy" id="317549"/>
    <lineage>
        <taxon>Eukaryota</taxon>
        <taxon>Metazoa</taxon>
        <taxon>Cnidaria</taxon>
        <taxon>Anthozoa</taxon>
        <taxon>Octocorallia</taxon>
        <taxon>Malacalcyonacea</taxon>
        <taxon>Plexauridae</taxon>
        <taxon>Paramuricea</taxon>
    </lineage>
</organism>
<dbReference type="AlphaFoldDB" id="A0A7D9MK17"/>